<reference evidence="1 2" key="1">
    <citation type="submission" date="2024-02" db="EMBL/GenBank/DDBJ databases">
        <title>A draft genome for the cacao thread blight pathogen Marasmius crinis-equi.</title>
        <authorList>
            <person name="Cohen S.P."/>
            <person name="Baruah I.K."/>
            <person name="Amoako-Attah I."/>
            <person name="Bukari Y."/>
            <person name="Meinhardt L.W."/>
            <person name="Bailey B.A."/>
        </authorList>
    </citation>
    <scope>NUCLEOTIDE SEQUENCE [LARGE SCALE GENOMIC DNA]</scope>
    <source>
        <strain evidence="1 2">GH-76</strain>
    </source>
</reference>
<proteinExistence type="predicted"/>
<evidence type="ECO:0000313" key="1">
    <source>
        <dbReference type="EMBL" id="KAL0568462.1"/>
    </source>
</evidence>
<comment type="caution">
    <text evidence="1">The sequence shown here is derived from an EMBL/GenBank/DDBJ whole genome shotgun (WGS) entry which is preliminary data.</text>
</comment>
<sequence>MEHQKAELNEVSSRWAGFKPMEYEYANTSCSAFPLSRYIFLLPTSATRRYRPHTVAILGLPIKVTSFPIVKALVAYVGHVFAYPRGLFDPTHKSERVKSRVKEPKMRFGGNKGEIIRRWNVFEGLKVFEYTDKLHRLSERPDDWKKVPFGMRWKLREFWHSSLAEGRDGEW</sequence>
<organism evidence="1 2">
    <name type="scientific">Marasmius crinis-equi</name>
    <dbReference type="NCBI Taxonomy" id="585013"/>
    <lineage>
        <taxon>Eukaryota</taxon>
        <taxon>Fungi</taxon>
        <taxon>Dikarya</taxon>
        <taxon>Basidiomycota</taxon>
        <taxon>Agaricomycotina</taxon>
        <taxon>Agaricomycetes</taxon>
        <taxon>Agaricomycetidae</taxon>
        <taxon>Agaricales</taxon>
        <taxon>Marasmiineae</taxon>
        <taxon>Marasmiaceae</taxon>
        <taxon>Marasmius</taxon>
    </lineage>
</organism>
<dbReference type="GO" id="GO:0004497">
    <property type="term" value="F:monooxygenase activity"/>
    <property type="evidence" value="ECO:0007669"/>
    <property type="project" value="UniProtKB-KW"/>
</dbReference>
<keyword evidence="1" id="KW-0560">Oxidoreductase</keyword>
<keyword evidence="1" id="KW-0503">Monooxygenase</keyword>
<evidence type="ECO:0000313" key="2">
    <source>
        <dbReference type="Proteomes" id="UP001465976"/>
    </source>
</evidence>
<gene>
    <name evidence="1" type="primary">FMO1_3</name>
    <name evidence="1" type="ORF">V5O48_013518</name>
</gene>
<keyword evidence="2" id="KW-1185">Reference proteome</keyword>
<dbReference type="EMBL" id="JBAHYK010001332">
    <property type="protein sequence ID" value="KAL0568462.1"/>
    <property type="molecule type" value="Genomic_DNA"/>
</dbReference>
<name>A0ABR3EZV2_9AGAR</name>
<dbReference type="Proteomes" id="UP001465976">
    <property type="component" value="Unassembled WGS sequence"/>
</dbReference>
<protein>
    <submittedName>
        <fullName evidence="1">Monooxygenase</fullName>
    </submittedName>
</protein>
<accession>A0ABR3EZV2</accession>